<dbReference type="Proteomes" id="UP001595681">
    <property type="component" value="Unassembled WGS sequence"/>
</dbReference>
<protein>
    <submittedName>
        <fullName evidence="1">Uncharacterized protein</fullName>
    </submittedName>
</protein>
<name>A0ABV7NPY1_9SPHN</name>
<sequence length="43" mass="4671">MPMRRWKPCSWTSPIAPGFARAADMAEARFGPIHMLIGNAGIG</sequence>
<keyword evidence="2" id="KW-1185">Reference proteome</keyword>
<evidence type="ECO:0000313" key="2">
    <source>
        <dbReference type="Proteomes" id="UP001595681"/>
    </source>
</evidence>
<organism evidence="1 2">
    <name type="scientific">Sphingobium rhizovicinum</name>
    <dbReference type="NCBI Taxonomy" id="432308"/>
    <lineage>
        <taxon>Bacteria</taxon>
        <taxon>Pseudomonadati</taxon>
        <taxon>Pseudomonadota</taxon>
        <taxon>Alphaproteobacteria</taxon>
        <taxon>Sphingomonadales</taxon>
        <taxon>Sphingomonadaceae</taxon>
        <taxon>Sphingobium</taxon>
    </lineage>
</organism>
<reference evidence="2" key="1">
    <citation type="journal article" date="2019" name="Int. J. Syst. Evol. Microbiol.">
        <title>The Global Catalogue of Microorganisms (GCM) 10K type strain sequencing project: providing services to taxonomists for standard genome sequencing and annotation.</title>
        <authorList>
            <consortium name="The Broad Institute Genomics Platform"/>
            <consortium name="The Broad Institute Genome Sequencing Center for Infectious Disease"/>
            <person name="Wu L."/>
            <person name="Ma J."/>
        </authorList>
    </citation>
    <scope>NUCLEOTIDE SEQUENCE [LARGE SCALE GENOMIC DNA]</scope>
    <source>
        <strain evidence="2">CCM 7491</strain>
    </source>
</reference>
<comment type="caution">
    <text evidence="1">The sequence shown here is derived from an EMBL/GenBank/DDBJ whole genome shotgun (WGS) entry which is preliminary data.</text>
</comment>
<gene>
    <name evidence="1" type="ORF">ACFOKF_25390</name>
</gene>
<dbReference type="EMBL" id="JBHRVU010000007">
    <property type="protein sequence ID" value="MFC3444474.1"/>
    <property type="molecule type" value="Genomic_DNA"/>
</dbReference>
<proteinExistence type="predicted"/>
<dbReference type="RefSeq" id="WP_380799414.1">
    <property type="nucleotide sequence ID" value="NZ_JBHRVU010000007.1"/>
</dbReference>
<accession>A0ABV7NPY1</accession>
<evidence type="ECO:0000313" key="1">
    <source>
        <dbReference type="EMBL" id="MFC3444474.1"/>
    </source>
</evidence>